<evidence type="ECO:0000256" key="8">
    <source>
        <dbReference type="PIRSR" id="PIRSR000168-2"/>
    </source>
</evidence>
<dbReference type="SUPFAM" id="SSF47203">
    <property type="entry name" value="Acyl-CoA dehydrogenase C-terminal domain-like"/>
    <property type="match status" value="2"/>
</dbReference>
<dbReference type="InterPro" id="IPR012258">
    <property type="entry name" value="Acyl-CoA_oxidase"/>
</dbReference>
<feature type="domain" description="Acyl-CoA oxidase C-alpha1" evidence="12">
    <location>
        <begin position="338"/>
        <end position="451"/>
    </location>
</feature>
<dbReference type="InterPro" id="IPR036250">
    <property type="entry name" value="AcylCo_DH-like_C"/>
</dbReference>
<feature type="region of interest" description="Disordered" evidence="9">
    <location>
        <begin position="660"/>
        <end position="679"/>
    </location>
</feature>
<name>A0A8C8YC01_PANLE</name>
<reference evidence="13" key="1">
    <citation type="journal article" date="2019" name="bioRxiv">
        <title>Long live the king: chromosome-level assembly of the lion (Panthera leo) using linked-read, Hi-C, and long read data.</title>
        <authorList>
            <person name="Armstrong E.E."/>
            <person name="Taylor R.W."/>
            <person name="Miller D.E."/>
            <person name="Kaelin C."/>
            <person name="Barsh G."/>
            <person name="Hadly E.A."/>
            <person name="Petrov D."/>
        </authorList>
    </citation>
    <scope>NUCLEOTIDE SEQUENCE [LARGE SCALE GENOMIC DNA]</scope>
</reference>
<keyword evidence="5" id="KW-0560">Oxidoreductase</keyword>
<organism evidence="13 14">
    <name type="scientific">Panthera leo</name>
    <name type="common">Lion</name>
    <dbReference type="NCBI Taxonomy" id="9689"/>
    <lineage>
        <taxon>Eukaryota</taxon>
        <taxon>Metazoa</taxon>
        <taxon>Chordata</taxon>
        <taxon>Craniata</taxon>
        <taxon>Vertebrata</taxon>
        <taxon>Euteleostomi</taxon>
        <taxon>Mammalia</taxon>
        <taxon>Eutheria</taxon>
        <taxon>Laurasiatheria</taxon>
        <taxon>Carnivora</taxon>
        <taxon>Feliformia</taxon>
        <taxon>Felidae</taxon>
        <taxon>Pantherinae</taxon>
        <taxon>Panthera</taxon>
    </lineage>
</organism>
<dbReference type="GO" id="GO:0033540">
    <property type="term" value="P:fatty acid beta-oxidation using acyl-CoA oxidase"/>
    <property type="evidence" value="ECO:0007669"/>
    <property type="project" value="TreeGrafter"/>
</dbReference>
<dbReference type="FunFam" id="2.40.110.10:FF:000019">
    <property type="entry name" value="Acyl-coenzyme A oxidase"/>
    <property type="match status" value="1"/>
</dbReference>
<dbReference type="Ensembl" id="ENSPLOT00000033666.1">
    <property type="protein sequence ID" value="ENSPLOP00000030504.1"/>
    <property type="gene ID" value="ENSPLOG00000022297.1"/>
</dbReference>
<dbReference type="PIRSF" id="PIRSF000168">
    <property type="entry name" value="Acyl-CoA_oxidase"/>
    <property type="match status" value="1"/>
</dbReference>
<dbReference type="GO" id="GO:0055088">
    <property type="term" value="P:lipid homeostasis"/>
    <property type="evidence" value="ECO:0007669"/>
    <property type="project" value="TreeGrafter"/>
</dbReference>
<evidence type="ECO:0000256" key="2">
    <source>
        <dbReference type="ARBA" id="ARBA00006288"/>
    </source>
</evidence>
<keyword evidence="14" id="KW-1185">Reference proteome</keyword>
<dbReference type="InterPro" id="IPR009100">
    <property type="entry name" value="AcylCoA_DH/oxidase_NM_dom_sf"/>
</dbReference>
<dbReference type="SUPFAM" id="SSF56645">
    <property type="entry name" value="Acyl-CoA dehydrogenase NM domain-like"/>
    <property type="match status" value="1"/>
</dbReference>
<feature type="domain" description="Acyl-CoA oxidase C-terminal" evidence="10">
    <location>
        <begin position="501"/>
        <end position="644"/>
    </location>
</feature>
<dbReference type="GO" id="GO:0005777">
    <property type="term" value="C:peroxisome"/>
    <property type="evidence" value="ECO:0007669"/>
    <property type="project" value="InterPro"/>
</dbReference>
<dbReference type="FunFam" id="1.20.140.10:FF:000034">
    <property type="entry name" value="Acyl-coenzyme A oxidase"/>
    <property type="match status" value="1"/>
</dbReference>
<evidence type="ECO:0000259" key="10">
    <source>
        <dbReference type="Pfam" id="PF01756"/>
    </source>
</evidence>
<dbReference type="InterPro" id="IPR002655">
    <property type="entry name" value="Acyl-CoA_oxidase_C"/>
</dbReference>
<dbReference type="InterPro" id="IPR046373">
    <property type="entry name" value="Acyl-CoA_Oxase/DH_mid-dom_sf"/>
</dbReference>
<evidence type="ECO:0000256" key="6">
    <source>
        <dbReference type="PIRNR" id="PIRNR000168"/>
    </source>
</evidence>
<reference evidence="13" key="2">
    <citation type="submission" date="2025-08" db="UniProtKB">
        <authorList>
            <consortium name="Ensembl"/>
        </authorList>
    </citation>
    <scope>IDENTIFICATION</scope>
</reference>
<evidence type="ECO:0000256" key="3">
    <source>
        <dbReference type="ARBA" id="ARBA00022630"/>
    </source>
</evidence>
<evidence type="ECO:0000256" key="5">
    <source>
        <dbReference type="ARBA" id="ARBA00023002"/>
    </source>
</evidence>
<feature type="binding site" evidence="8">
    <location>
        <position position="231"/>
    </location>
    <ligand>
        <name>FAD</name>
        <dbReference type="ChEBI" id="CHEBI:57692"/>
    </ligand>
</feature>
<dbReference type="InterPro" id="IPR055060">
    <property type="entry name" value="ACOX_C_alpha1"/>
</dbReference>
<dbReference type="PANTHER" id="PTHR10909">
    <property type="entry name" value="ELECTRON TRANSPORT OXIDOREDUCTASE"/>
    <property type="match status" value="1"/>
</dbReference>
<feature type="binding site" evidence="8">
    <location>
        <position position="192"/>
    </location>
    <ligand>
        <name>FAD</name>
        <dbReference type="ChEBI" id="CHEBI:57692"/>
    </ligand>
</feature>
<dbReference type="GeneTree" id="ENSGT00940000161693"/>
<evidence type="ECO:0000256" key="9">
    <source>
        <dbReference type="SAM" id="MobiDB-lite"/>
    </source>
</evidence>
<dbReference type="Pfam" id="PF02770">
    <property type="entry name" value="Acyl-CoA_dh_M"/>
    <property type="match status" value="1"/>
</dbReference>
<comment type="similarity">
    <text evidence="2 6">Belongs to the acyl-CoA oxidase family.</text>
</comment>
<comment type="cofactor">
    <cofactor evidence="1">
        <name>FAD</name>
        <dbReference type="ChEBI" id="CHEBI:57692"/>
    </cofactor>
</comment>
<proteinExistence type="inferred from homology"/>
<dbReference type="PANTHER" id="PTHR10909:SF352">
    <property type="entry name" value="ACYL-COENZYME A OXIDASE-LIKE PROTEIN"/>
    <property type="match status" value="1"/>
</dbReference>
<evidence type="ECO:0000259" key="11">
    <source>
        <dbReference type="Pfam" id="PF02770"/>
    </source>
</evidence>
<dbReference type="InterPro" id="IPR006091">
    <property type="entry name" value="Acyl-CoA_Oxase/DH_mid-dom"/>
</dbReference>
<evidence type="ECO:0000313" key="14">
    <source>
        <dbReference type="Proteomes" id="UP000694399"/>
    </source>
</evidence>
<dbReference type="Pfam" id="PF22924">
    <property type="entry name" value="ACOX_C_alpha1"/>
    <property type="match status" value="1"/>
</dbReference>
<dbReference type="Gene3D" id="1.20.140.10">
    <property type="entry name" value="Butyryl-CoA Dehydrogenase, subunit A, domain 3"/>
    <property type="match status" value="2"/>
</dbReference>
<keyword evidence="3 6" id="KW-0285">Flavoprotein</keyword>
<evidence type="ECO:0000313" key="13">
    <source>
        <dbReference type="Ensembl" id="ENSPLOP00000030504.1"/>
    </source>
</evidence>
<reference evidence="13" key="3">
    <citation type="submission" date="2025-09" db="UniProtKB">
        <authorList>
            <consortium name="Ensembl"/>
        </authorList>
    </citation>
    <scope>IDENTIFICATION</scope>
</reference>
<sequence>MSEFVESSYLLSWVIVPVPVFRSFGHISPFTSFLLPSDPFLLTSPSCSLPPGDFLSQPTHTPLLSGSCRETRFLLPCLLTAPAARPDRTKERYDLSLDETRALTFQRVQFVMGLPLLKRAIQEQAENTKDFVSWSLAIGEVLSMADMATGVKRGIIHWLFGGAVRNLGSPGHVTKWLQPLQGQKYSGMFAVTERGHGSDVRGIQTQATFGLSAQEFVIDTPCENAEKMFVGNAMRGNYAAVFAQLIINGRSQGPHCCTVPVRDENGSLYPGVTAVDTMYKDGLRGVDNGILIFREVRIPRENLLDKFGSVAPDGRSPSPIKNKSARFNGMLAAPTPSRLAVTFQAMGATKLGLTIAIRYSHSRRQFGPKAKKEVKIIEHQTQTLRLMPHLATALALTVASRYAGGLLDKDVFRGKELVDSRPLQALVAGLKAYSTWENVSCLQDCPECTGGMVVVRELLARYTKQHQEKPLSPVFRDWAESGSDKLRTSFLAFDVDTVGNLAFLLKAVNFRERALRRSLVARIHYKVTSKKEDLFSAWNSCLRHVASLSLARIHRVTLEQFWLAVRSCPEQEDQALLMKFCLLYGTKLVFQERAWYLEHKYLTPTASTRIRSQLLDLCDSVKDDALRVISAFNIPHTSLHAPIAGITNAQAAWAFYPAPPQPQAGEGARSQRPKLGAKL</sequence>
<evidence type="ECO:0000256" key="7">
    <source>
        <dbReference type="PIRSR" id="PIRSR000168-1"/>
    </source>
</evidence>
<dbReference type="Pfam" id="PF01756">
    <property type="entry name" value="ACOX"/>
    <property type="match status" value="1"/>
</dbReference>
<dbReference type="OMA" id="GHIGIFL"/>
<protein>
    <recommendedName>
        <fullName evidence="6">Acyl-coenzyme A oxidase</fullName>
    </recommendedName>
</protein>
<dbReference type="Gene3D" id="2.40.110.10">
    <property type="entry name" value="Butyryl-CoA Dehydrogenase, subunit A, domain 2"/>
    <property type="match status" value="1"/>
</dbReference>
<dbReference type="GO" id="GO:0005504">
    <property type="term" value="F:fatty acid binding"/>
    <property type="evidence" value="ECO:0007669"/>
    <property type="project" value="TreeGrafter"/>
</dbReference>
<dbReference type="GO" id="GO:0071949">
    <property type="term" value="F:FAD binding"/>
    <property type="evidence" value="ECO:0007669"/>
    <property type="project" value="InterPro"/>
</dbReference>
<accession>A0A8C8YC01</accession>
<feature type="domain" description="Acyl-CoA oxidase/dehydrogenase middle" evidence="11">
    <location>
        <begin position="189"/>
        <end position="296"/>
    </location>
</feature>
<evidence type="ECO:0000256" key="4">
    <source>
        <dbReference type="ARBA" id="ARBA00022827"/>
    </source>
</evidence>
<gene>
    <name evidence="13" type="primary">ACOXL</name>
</gene>
<dbReference type="Proteomes" id="UP000694399">
    <property type="component" value="Chromosome B1"/>
</dbReference>
<feature type="active site" description="Proton acceptor" evidence="7">
    <location>
        <position position="468"/>
    </location>
</feature>
<dbReference type="GO" id="GO:0003997">
    <property type="term" value="F:acyl-CoA oxidase activity"/>
    <property type="evidence" value="ECO:0007669"/>
    <property type="project" value="InterPro"/>
</dbReference>
<evidence type="ECO:0000259" key="12">
    <source>
        <dbReference type="Pfam" id="PF22924"/>
    </source>
</evidence>
<keyword evidence="4 6" id="KW-0274">FAD</keyword>
<evidence type="ECO:0000256" key="1">
    <source>
        <dbReference type="ARBA" id="ARBA00001974"/>
    </source>
</evidence>
<dbReference type="AlphaFoldDB" id="A0A8C8YC01"/>